<comment type="caution">
    <text evidence="8">The sequence shown here is derived from an EMBL/GenBank/DDBJ whole genome shotgun (WGS) entry which is preliminary data.</text>
</comment>
<keyword evidence="4 8" id="KW-0238">DNA-binding</keyword>
<dbReference type="AlphaFoldDB" id="A0A917GS10"/>
<evidence type="ECO:0000256" key="5">
    <source>
        <dbReference type="ARBA" id="ARBA00023163"/>
    </source>
</evidence>
<accession>A0A917GS10</accession>
<dbReference type="Gene3D" id="1.10.10.60">
    <property type="entry name" value="Homeodomain-like"/>
    <property type="match status" value="1"/>
</dbReference>
<dbReference type="GO" id="GO:0000156">
    <property type="term" value="F:phosphorelay response regulator activity"/>
    <property type="evidence" value="ECO:0007669"/>
    <property type="project" value="TreeGrafter"/>
</dbReference>
<evidence type="ECO:0000256" key="6">
    <source>
        <dbReference type="PROSITE-ProRule" id="PRU00169"/>
    </source>
</evidence>
<keyword evidence="2" id="KW-0902">Two-component regulatory system</keyword>
<dbReference type="CDD" id="cd17563">
    <property type="entry name" value="REC_RegA-like"/>
    <property type="match status" value="1"/>
</dbReference>
<evidence type="ECO:0000313" key="9">
    <source>
        <dbReference type="Proteomes" id="UP000627715"/>
    </source>
</evidence>
<feature type="domain" description="Response regulatory" evidence="7">
    <location>
        <begin position="14"/>
        <end position="128"/>
    </location>
</feature>
<dbReference type="Gene3D" id="3.40.50.2300">
    <property type="match status" value="1"/>
</dbReference>
<dbReference type="InterPro" id="IPR011006">
    <property type="entry name" value="CheY-like_superfamily"/>
</dbReference>
<dbReference type="InterPro" id="IPR039420">
    <property type="entry name" value="WalR-like"/>
</dbReference>
<dbReference type="GO" id="GO:0032993">
    <property type="term" value="C:protein-DNA complex"/>
    <property type="evidence" value="ECO:0007669"/>
    <property type="project" value="TreeGrafter"/>
</dbReference>
<evidence type="ECO:0000256" key="2">
    <source>
        <dbReference type="ARBA" id="ARBA00023012"/>
    </source>
</evidence>
<dbReference type="GO" id="GO:0005829">
    <property type="term" value="C:cytosol"/>
    <property type="evidence" value="ECO:0007669"/>
    <property type="project" value="TreeGrafter"/>
</dbReference>
<dbReference type="InterPro" id="IPR001789">
    <property type="entry name" value="Sig_transdc_resp-reg_receiver"/>
</dbReference>
<dbReference type="PANTHER" id="PTHR48111:SF1">
    <property type="entry name" value="TWO-COMPONENT RESPONSE REGULATOR ORR33"/>
    <property type="match status" value="1"/>
</dbReference>
<feature type="modified residue" description="4-aspartylphosphate" evidence="6">
    <location>
        <position position="63"/>
    </location>
</feature>
<dbReference type="PRINTS" id="PR01590">
    <property type="entry name" value="HTHFIS"/>
</dbReference>
<evidence type="ECO:0000313" key="8">
    <source>
        <dbReference type="EMBL" id="GGG54762.1"/>
    </source>
</evidence>
<dbReference type="GO" id="GO:0006355">
    <property type="term" value="P:regulation of DNA-templated transcription"/>
    <property type="evidence" value="ECO:0007669"/>
    <property type="project" value="TreeGrafter"/>
</dbReference>
<dbReference type="PROSITE" id="PS50110">
    <property type="entry name" value="RESPONSE_REGULATORY"/>
    <property type="match status" value="1"/>
</dbReference>
<dbReference type="GO" id="GO:0000976">
    <property type="term" value="F:transcription cis-regulatory region binding"/>
    <property type="evidence" value="ECO:0007669"/>
    <property type="project" value="TreeGrafter"/>
</dbReference>
<keyword evidence="5" id="KW-0804">Transcription</keyword>
<organism evidence="8 9">
    <name type="scientific">Pseudohongiella nitratireducens</name>
    <dbReference type="NCBI Taxonomy" id="1768907"/>
    <lineage>
        <taxon>Bacteria</taxon>
        <taxon>Pseudomonadati</taxon>
        <taxon>Pseudomonadota</taxon>
        <taxon>Gammaproteobacteria</taxon>
        <taxon>Pseudomonadales</taxon>
        <taxon>Pseudohongiellaceae</taxon>
        <taxon>Pseudohongiella</taxon>
    </lineage>
</organism>
<dbReference type="RefSeq" id="WP_397387373.1">
    <property type="nucleotide sequence ID" value="NZ_BMIY01000004.1"/>
</dbReference>
<proteinExistence type="predicted"/>
<name>A0A917GS10_9GAMM</name>
<dbReference type="InterPro" id="IPR002197">
    <property type="entry name" value="HTH_Fis"/>
</dbReference>
<dbReference type="PANTHER" id="PTHR48111">
    <property type="entry name" value="REGULATOR OF RPOS"/>
    <property type="match status" value="1"/>
</dbReference>
<sequence>MDNQTMTPSKPLGSLLLVEDDEVFASVLSRALTRREFAVDHASSLDQARMIIESQRFDNAIVDLNLSGESSLELIPALRKLNPEASILMLTGYASIATAVEAIKLGADNYLAKPADVSEILSALGVTRETSTELADSEHRPNSIQEPMSVRRLEWEHIQKVLKENHGNISETARQLKMHRRTLQRKLQKKPVSG</sequence>
<reference evidence="8" key="2">
    <citation type="submission" date="2020-09" db="EMBL/GenBank/DDBJ databases">
        <authorList>
            <person name="Sun Q."/>
            <person name="Zhou Y."/>
        </authorList>
    </citation>
    <scope>NUCLEOTIDE SEQUENCE</scope>
    <source>
        <strain evidence="8">CGMCC 1.15425</strain>
    </source>
</reference>
<evidence type="ECO:0000256" key="3">
    <source>
        <dbReference type="ARBA" id="ARBA00023015"/>
    </source>
</evidence>
<evidence type="ECO:0000256" key="1">
    <source>
        <dbReference type="ARBA" id="ARBA00022553"/>
    </source>
</evidence>
<keyword evidence="3" id="KW-0805">Transcription regulation</keyword>
<dbReference type="Proteomes" id="UP000627715">
    <property type="component" value="Unassembled WGS sequence"/>
</dbReference>
<evidence type="ECO:0000259" key="7">
    <source>
        <dbReference type="PROSITE" id="PS50110"/>
    </source>
</evidence>
<dbReference type="SUPFAM" id="SSF52172">
    <property type="entry name" value="CheY-like"/>
    <property type="match status" value="1"/>
</dbReference>
<evidence type="ECO:0000256" key="4">
    <source>
        <dbReference type="ARBA" id="ARBA00023125"/>
    </source>
</evidence>
<dbReference type="SMART" id="SM00448">
    <property type="entry name" value="REC"/>
    <property type="match status" value="1"/>
</dbReference>
<protein>
    <submittedName>
        <fullName evidence="8">DNA-binding response regulator</fullName>
    </submittedName>
</protein>
<gene>
    <name evidence="8" type="ORF">GCM10011403_09850</name>
</gene>
<reference evidence="8" key="1">
    <citation type="journal article" date="2014" name="Int. J. Syst. Evol. Microbiol.">
        <title>Complete genome sequence of Corynebacterium casei LMG S-19264T (=DSM 44701T), isolated from a smear-ripened cheese.</title>
        <authorList>
            <consortium name="US DOE Joint Genome Institute (JGI-PGF)"/>
            <person name="Walter F."/>
            <person name="Albersmeier A."/>
            <person name="Kalinowski J."/>
            <person name="Ruckert C."/>
        </authorList>
    </citation>
    <scope>NUCLEOTIDE SEQUENCE</scope>
    <source>
        <strain evidence="8">CGMCC 1.15425</strain>
    </source>
</reference>
<dbReference type="Pfam" id="PF02954">
    <property type="entry name" value="HTH_8"/>
    <property type="match status" value="1"/>
</dbReference>
<dbReference type="EMBL" id="BMIY01000004">
    <property type="protein sequence ID" value="GGG54762.1"/>
    <property type="molecule type" value="Genomic_DNA"/>
</dbReference>
<keyword evidence="1 6" id="KW-0597">Phosphoprotein</keyword>
<keyword evidence="9" id="KW-1185">Reference proteome</keyword>
<dbReference type="Pfam" id="PF00072">
    <property type="entry name" value="Response_reg"/>
    <property type="match status" value="1"/>
</dbReference>